<dbReference type="Proteomes" id="UP001152484">
    <property type="component" value="Unassembled WGS sequence"/>
</dbReference>
<dbReference type="AlphaFoldDB" id="A0A9P1E4A9"/>
<keyword evidence="2" id="KW-1185">Reference proteome</keyword>
<comment type="caution">
    <text evidence="1">The sequence shown here is derived from an EMBL/GenBank/DDBJ whole genome shotgun (WGS) entry which is preliminary data.</text>
</comment>
<sequence length="135" mass="15440">MLDDPKEYRKIIGKLLYLTVTRPDISHALNTLSQFVARPTDVHFGATMRVVRYIKGTAGQGLLYSKENNMQIRMYCDADWAACKDTRRSITRYCAFVGGSLVSWKSKKQQTVSRSSAEAEYRAMAAEQWLQEYVS</sequence>
<reference evidence="1" key="1">
    <citation type="submission" date="2022-07" db="EMBL/GenBank/DDBJ databases">
        <authorList>
            <person name="Macas J."/>
            <person name="Novak P."/>
            <person name="Neumann P."/>
        </authorList>
    </citation>
    <scope>NUCLEOTIDE SEQUENCE</scope>
</reference>
<evidence type="ECO:0008006" key="3">
    <source>
        <dbReference type="Google" id="ProtNLM"/>
    </source>
</evidence>
<evidence type="ECO:0000313" key="2">
    <source>
        <dbReference type="Proteomes" id="UP001152484"/>
    </source>
</evidence>
<dbReference type="OrthoDB" id="1296755at2759"/>
<dbReference type="PANTHER" id="PTHR11439:SF470">
    <property type="entry name" value="CYSTEINE-RICH RLK (RECEPTOR-LIKE PROTEIN KINASE) 8"/>
    <property type="match status" value="1"/>
</dbReference>
<name>A0A9P1E4A9_CUSEU</name>
<proteinExistence type="predicted"/>
<dbReference type="InterPro" id="IPR043502">
    <property type="entry name" value="DNA/RNA_pol_sf"/>
</dbReference>
<dbReference type="PANTHER" id="PTHR11439">
    <property type="entry name" value="GAG-POL-RELATED RETROTRANSPOSON"/>
    <property type="match status" value="1"/>
</dbReference>
<evidence type="ECO:0000313" key="1">
    <source>
        <dbReference type="EMBL" id="CAH9079044.1"/>
    </source>
</evidence>
<dbReference type="SUPFAM" id="SSF56672">
    <property type="entry name" value="DNA/RNA polymerases"/>
    <property type="match status" value="1"/>
</dbReference>
<dbReference type="EMBL" id="CAMAPE010000010">
    <property type="protein sequence ID" value="CAH9079044.1"/>
    <property type="molecule type" value="Genomic_DNA"/>
</dbReference>
<protein>
    <recommendedName>
        <fullName evidence="3">Mitochondrial protein</fullName>
    </recommendedName>
</protein>
<dbReference type="CDD" id="cd09272">
    <property type="entry name" value="RNase_HI_RT_Ty1"/>
    <property type="match status" value="1"/>
</dbReference>
<organism evidence="1 2">
    <name type="scientific">Cuscuta europaea</name>
    <name type="common">European dodder</name>
    <dbReference type="NCBI Taxonomy" id="41803"/>
    <lineage>
        <taxon>Eukaryota</taxon>
        <taxon>Viridiplantae</taxon>
        <taxon>Streptophyta</taxon>
        <taxon>Embryophyta</taxon>
        <taxon>Tracheophyta</taxon>
        <taxon>Spermatophyta</taxon>
        <taxon>Magnoliopsida</taxon>
        <taxon>eudicotyledons</taxon>
        <taxon>Gunneridae</taxon>
        <taxon>Pentapetalae</taxon>
        <taxon>asterids</taxon>
        <taxon>lamiids</taxon>
        <taxon>Solanales</taxon>
        <taxon>Convolvulaceae</taxon>
        <taxon>Cuscuteae</taxon>
        <taxon>Cuscuta</taxon>
        <taxon>Cuscuta subgen. Cuscuta</taxon>
    </lineage>
</organism>
<accession>A0A9P1E4A9</accession>
<gene>
    <name evidence="1" type="ORF">CEURO_LOCUS7031</name>
</gene>